<evidence type="ECO:0000313" key="4">
    <source>
        <dbReference type="EMBL" id="MFD0980278.1"/>
    </source>
</evidence>
<sequence length="157" mass="16708">SWRSDPRDDAHSLFKGTIGDVQIYSRQLGETDMATLAEAVDPALGMSARMAQKMADLMPGFEQMHHASDTFKEIAGEYGVTEHGHLMRPLDMKRGGTGANTMNGSDKNDGLDGNKGNDTLDGKAGDDVLQGGYGNDILRGSGGDDILDGGHGEDRLI</sequence>
<comment type="subcellular location">
    <subcellularLocation>
        <location evidence="1">Secreted</location>
    </subcellularLocation>
</comment>
<name>A0ABW3IRB3_9RHOB</name>
<dbReference type="InterPro" id="IPR018511">
    <property type="entry name" value="Hemolysin-typ_Ca-bd_CS"/>
</dbReference>
<proteinExistence type="predicted"/>
<feature type="region of interest" description="Disordered" evidence="3">
    <location>
        <begin position="88"/>
        <end position="127"/>
    </location>
</feature>
<keyword evidence="5" id="KW-1185">Reference proteome</keyword>
<evidence type="ECO:0000256" key="1">
    <source>
        <dbReference type="ARBA" id="ARBA00004613"/>
    </source>
</evidence>
<feature type="region of interest" description="Disordered" evidence="3">
    <location>
        <begin position="138"/>
        <end position="157"/>
    </location>
</feature>
<dbReference type="Proteomes" id="UP001597108">
    <property type="component" value="Unassembled WGS sequence"/>
</dbReference>
<dbReference type="InterPro" id="IPR011049">
    <property type="entry name" value="Serralysin-like_metalloprot_C"/>
</dbReference>
<dbReference type="InterPro" id="IPR001343">
    <property type="entry name" value="Hemolysn_Ca-bd"/>
</dbReference>
<feature type="compositionally biased region" description="Basic and acidic residues" evidence="3">
    <location>
        <begin position="148"/>
        <end position="157"/>
    </location>
</feature>
<dbReference type="PANTHER" id="PTHR38340">
    <property type="entry name" value="S-LAYER PROTEIN"/>
    <property type="match status" value="1"/>
</dbReference>
<dbReference type="Gene3D" id="2.150.10.10">
    <property type="entry name" value="Serralysin-like metalloprotease, C-terminal"/>
    <property type="match status" value="1"/>
</dbReference>
<dbReference type="PANTHER" id="PTHR38340:SF1">
    <property type="entry name" value="S-LAYER PROTEIN"/>
    <property type="match status" value="1"/>
</dbReference>
<protein>
    <submittedName>
        <fullName evidence="4">Calcium-binding protein</fullName>
    </submittedName>
</protein>
<feature type="non-terminal residue" evidence="4">
    <location>
        <position position="157"/>
    </location>
</feature>
<dbReference type="PRINTS" id="PR00313">
    <property type="entry name" value="CABNDNGRPT"/>
</dbReference>
<reference evidence="5" key="1">
    <citation type="journal article" date="2019" name="Int. J. Syst. Evol. Microbiol.">
        <title>The Global Catalogue of Microorganisms (GCM) 10K type strain sequencing project: providing services to taxonomists for standard genome sequencing and annotation.</title>
        <authorList>
            <consortium name="The Broad Institute Genomics Platform"/>
            <consortium name="The Broad Institute Genome Sequencing Center for Infectious Disease"/>
            <person name="Wu L."/>
            <person name="Ma J."/>
        </authorList>
    </citation>
    <scope>NUCLEOTIDE SEQUENCE [LARGE SCALE GENOMIC DNA]</scope>
    <source>
        <strain evidence="5">CCUG 60524</strain>
    </source>
</reference>
<evidence type="ECO:0000256" key="2">
    <source>
        <dbReference type="ARBA" id="ARBA00022525"/>
    </source>
</evidence>
<dbReference type="SUPFAM" id="SSF51120">
    <property type="entry name" value="beta-Roll"/>
    <property type="match status" value="1"/>
</dbReference>
<gene>
    <name evidence="4" type="ORF">ACFQ2S_11510</name>
</gene>
<dbReference type="PROSITE" id="PS00330">
    <property type="entry name" value="HEMOLYSIN_CALCIUM"/>
    <property type="match status" value="2"/>
</dbReference>
<dbReference type="Pfam" id="PF00353">
    <property type="entry name" value="HemolysinCabind"/>
    <property type="match status" value="1"/>
</dbReference>
<keyword evidence="2" id="KW-0964">Secreted</keyword>
<comment type="caution">
    <text evidence="4">The sequence shown here is derived from an EMBL/GenBank/DDBJ whole genome shotgun (WGS) entry which is preliminary data.</text>
</comment>
<organism evidence="4 5">
    <name type="scientific">Tropicimonas aquimaris</name>
    <dbReference type="NCBI Taxonomy" id="914152"/>
    <lineage>
        <taxon>Bacteria</taxon>
        <taxon>Pseudomonadati</taxon>
        <taxon>Pseudomonadota</taxon>
        <taxon>Alphaproteobacteria</taxon>
        <taxon>Rhodobacterales</taxon>
        <taxon>Roseobacteraceae</taxon>
        <taxon>Tropicimonas</taxon>
    </lineage>
</organism>
<dbReference type="RefSeq" id="WP_386074597.1">
    <property type="nucleotide sequence ID" value="NZ_JBHTJT010000012.1"/>
</dbReference>
<accession>A0ABW3IRB3</accession>
<feature type="non-terminal residue" evidence="4">
    <location>
        <position position="1"/>
    </location>
</feature>
<dbReference type="InterPro" id="IPR050557">
    <property type="entry name" value="RTX_toxin/Mannuronan_C5-epim"/>
</dbReference>
<evidence type="ECO:0000256" key="3">
    <source>
        <dbReference type="SAM" id="MobiDB-lite"/>
    </source>
</evidence>
<dbReference type="EMBL" id="JBHTJT010000012">
    <property type="protein sequence ID" value="MFD0980278.1"/>
    <property type="molecule type" value="Genomic_DNA"/>
</dbReference>
<evidence type="ECO:0000313" key="5">
    <source>
        <dbReference type="Proteomes" id="UP001597108"/>
    </source>
</evidence>